<dbReference type="Gene3D" id="1.20.120.330">
    <property type="entry name" value="Nucleotidyltransferases domain 2"/>
    <property type="match status" value="1"/>
</dbReference>
<proteinExistence type="predicted"/>
<evidence type="ECO:0000259" key="1">
    <source>
        <dbReference type="Pfam" id="PF07827"/>
    </source>
</evidence>
<comment type="caution">
    <text evidence="2">The sequence shown here is derived from an EMBL/GenBank/DDBJ whole genome shotgun (WGS) entry which is preliminary data.</text>
</comment>
<reference evidence="3" key="1">
    <citation type="journal article" date="2019" name="Int. J. Syst. Evol. Microbiol.">
        <title>The Global Catalogue of Microorganisms (GCM) 10K type strain sequencing project: providing services to taxonomists for standard genome sequencing and annotation.</title>
        <authorList>
            <consortium name="The Broad Institute Genomics Platform"/>
            <consortium name="The Broad Institute Genome Sequencing Center for Infectious Disease"/>
            <person name="Wu L."/>
            <person name="Ma J."/>
        </authorList>
    </citation>
    <scope>NUCLEOTIDE SEQUENCE [LARGE SCALE GENOMIC DNA]</scope>
    <source>
        <strain evidence="3">CGMCC 1.15353</strain>
    </source>
</reference>
<dbReference type="InterPro" id="IPR012481">
    <property type="entry name" value="KNTase_C"/>
</dbReference>
<evidence type="ECO:0000313" key="2">
    <source>
        <dbReference type="EMBL" id="GGD13539.1"/>
    </source>
</evidence>
<gene>
    <name evidence="2" type="ORF">GCM10011389_21440</name>
</gene>
<keyword evidence="3" id="KW-1185">Reference proteome</keyword>
<accession>A0ABQ1Q5W9</accession>
<dbReference type="EMBL" id="BMIN01000008">
    <property type="protein sequence ID" value="GGD13539.1"/>
    <property type="molecule type" value="Genomic_DNA"/>
</dbReference>
<dbReference type="Gene3D" id="3.30.460.10">
    <property type="entry name" value="Beta Polymerase, domain 2"/>
    <property type="match status" value="1"/>
</dbReference>
<dbReference type="SUPFAM" id="SSF81301">
    <property type="entry name" value="Nucleotidyltransferase"/>
    <property type="match status" value="1"/>
</dbReference>
<organism evidence="2 3">
    <name type="scientific">Pontibacillus salipaludis</name>
    <dbReference type="NCBI Taxonomy" id="1697394"/>
    <lineage>
        <taxon>Bacteria</taxon>
        <taxon>Bacillati</taxon>
        <taxon>Bacillota</taxon>
        <taxon>Bacilli</taxon>
        <taxon>Bacillales</taxon>
        <taxon>Bacillaceae</taxon>
        <taxon>Pontibacillus</taxon>
    </lineage>
</organism>
<feature type="domain" description="Kanamycin nucleotidyltransferase C-terminal" evidence="1">
    <location>
        <begin position="115"/>
        <end position="241"/>
    </location>
</feature>
<name>A0ABQ1Q5W9_9BACI</name>
<dbReference type="InterPro" id="IPR043519">
    <property type="entry name" value="NT_sf"/>
</dbReference>
<evidence type="ECO:0000313" key="3">
    <source>
        <dbReference type="Proteomes" id="UP000642571"/>
    </source>
</evidence>
<dbReference type="Pfam" id="PF07827">
    <property type="entry name" value="KNTase_C"/>
    <property type="match status" value="1"/>
</dbReference>
<sequence>MITWKPNKFKTEERFEIADEILNELLSKYKSNLVSVAIEGSTAKGLDLPESDLELRVVIKERESSWEAFFYKGMFVGVSFSTLEKMKSKAKNIDFEWSVKNDALYTCKVLYDPTNLYEELRDTAKGVEEQADFNILIKDAITDMYEHVYKVFALQNTDTLLAAQEARQVAYWAVMSVGLKNKHKFLSSRTMYKESFNLDSLPQGFEQHIHGLLSLNTNVNSIKQNVGELWVSTLNWVQDLNLNLEQSDLSFL</sequence>
<protein>
    <recommendedName>
        <fullName evidence="1">Kanamycin nucleotidyltransferase C-terminal domain-containing protein</fullName>
    </recommendedName>
</protein>
<dbReference type="Proteomes" id="UP000642571">
    <property type="component" value="Unassembled WGS sequence"/>
</dbReference>
<dbReference type="RefSeq" id="WP_188653584.1">
    <property type="nucleotide sequence ID" value="NZ_BMIN01000008.1"/>
</dbReference>